<proteinExistence type="predicted"/>
<dbReference type="AlphaFoldDB" id="A0A286RM73"/>
<evidence type="ECO:0000313" key="1">
    <source>
        <dbReference type="EMBL" id="ASV77050.1"/>
    </source>
</evidence>
<keyword evidence="2" id="KW-1185">Reference proteome</keyword>
<reference evidence="1 2" key="1">
    <citation type="journal article" name="Front. Microbiol.">
        <title>Sugar Metabolism of the First Thermophilic Planctomycete Thermogutta terrifontis: Comparative Genomic and Transcriptomic Approaches.</title>
        <authorList>
            <person name="Elcheninov A.G."/>
            <person name="Menzel P."/>
            <person name="Gudbergsdottir S.R."/>
            <person name="Slesarev A.I."/>
            <person name="Kadnikov V.V."/>
            <person name="Krogh A."/>
            <person name="Bonch-Osmolovskaya E.A."/>
            <person name="Peng X."/>
            <person name="Kublanov I.V."/>
        </authorList>
    </citation>
    <scope>NUCLEOTIDE SEQUENCE [LARGE SCALE GENOMIC DNA]</scope>
    <source>
        <strain evidence="1 2">R1</strain>
    </source>
</reference>
<gene>
    <name evidence="1" type="ORF">THTE_4449</name>
</gene>
<dbReference type="Proteomes" id="UP000215086">
    <property type="component" value="Chromosome"/>
</dbReference>
<accession>A0A286RM73</accession>
<organism evidence="1 2">
    <name type="scientific">Thermogutta terrifontis</name>
    <dbReference type="NCBI Taxonomy" id="1331910"/>
    <lineage>
        <taxon>Bacteria</taxon>
        <taxon>Pseudomonadati</taxon>
        <taxon>Planctomycetota</taxon>
        <taxon>Planctomycetia</taxon>
        <taxon>Pirellulales</taxon>
        <taxon>Thermoguttaceae</taxon>
        <taxon>Thermogutta</taxon>
    </lineage>
</organism>
<dbReference type="KEGG" id="ttf:THTE_4449"/>
<dbReference type="EMBL" id="CP018477">
    <property type="protein sequence ID" value="ASV77050.1"/>
    <property type="molecule type" value="Genomic_DNA"/>
</dbReference>
<sequence>MKALAFTTLPFAVFSRERRNNPWVGAIHELPQRIWRDPLVGSDEHRLMTHAASPGTTSVPLRRRRRDPLVGSVFRKDLLVRSVIDSSGPMNTD</sequence>
<protein>
    <submittedName>
        <fullName evidence="1">Uncharacterized protein</fullName>
    </submittedName>
</protein>
<evidence type="ECO:0000313" key="2">
    <source>
        <dbReference type="Proteomes" id="UP000215086"/>
    </source>
</evidence>
<name>A0A286RM73_9BACT</name>